<dbReference type="Gene3D" id="1.10.510.10">
    <property type="entry name" value="Transferase(Phosphotransferase) domain 1"/>
    <property type="match status" value="1"/>
</dbReference>
<dbReference type="PROSITE" id="PS50011">
    <property type="entry name" value="PROTEIN_KINASE_DOM"/>
    <property type="match status" value="1"/>
</dbReference>
<dbReference type="InterPro" id="IPR000719">
    <property type="entry name" value="Prot_kinase_dom"/>
</dbReference>
<accession>A0ABQ7GH30</accession>
<dbReference type="Proteomes" id="UP000815325">
    <property type="component" value="Unassembled WGS sequence"/>
</dbReference>
<proteinExistence type="predicted"/>
<reference evidence="2" key="1">
    <citation type="submission" date="2017-08" db="EMBL/GenBank/DDBJ databases">
        <authorList>
            <person name="Polle J.E."/>
            <person name="Barry K."/>
            <person name="Cushman J."/>
            <person name="Schmutz J."/>
            <person name="Tran D."/>
            <person name="Hathwaick L.T."/>
            <person name="Yim W.C."/>
            <person name="Jenkins J."/>
            <person name="Mckie-Krisberg Z.M."/>
            <person name="Prochnik S."/>
            <person name="Lindquist E."/>
            <person name="Dockter R.B."/>
            <person name="Adam C."/>
            <person name="Molina H."/>
            <person name="Bunkerborg J."/>
            <person name="Jin E."/>
            <person name="Buchheim M."/>
            <person name="Magnuson J."/>
        </authorList>
    </citation>
    <scope>NUCLEOTIDE SEQUENCE</scope>
    <source>
        <strain evidence="2">CCAP 19/18</strain>
    </source>
</reference>
<dbReference type="Pfam" id="PF00069">
    <property type="entry name" value="Pkinase"/>
    <property type="match status" value="1"/>
</dbReference>
<dbReference type="PANTHER" id="PTHR44329">
    <property type="entry name" value="SERINE/THREONINE-PROTEIN KINASE TNNI3K-RELATED"/>
    <property type="match status" value="1"/>
</dbReference>
<dbReference type="InterPro" id="IPR008271">
    <property type="entry name" value="Ser/Thr_kinase_AS"/>
</dbReference>
<comment type="caution">
    <text evidence="2">The sequence shown here is derived from an EMBL/GenBank/DDBJ whole genome shotgun (WGS) entry which is preliminary data.</text>
</comment>
<dbReference type="InterPro" id="IPR011009">
    <property type="entry name" value="Kinase-like_dom_sf"/>
</dbReference>
<sequence>MQTRVYTLLQSLDKAIHQGVFWRLPAGSRVPCLNMLSVLTTLLEIAMALRHMHSMQLVHCDLKPGNVLLKSSLTDARRFTTKLCDFGLVKFRYESVDFTEQIRRSTFTGTVTHSPPEMLQGDPNPDYAYDVYAFGILMWEIVSLTPVYAGLSERQVAQQVVYNNMRPTFPKRMNPEYVALAKQCWATDPKERPPIAKVVHGISRMLMALRDASSPPWQRQPATGS</sequence>
<dbReference type="SUPFAM" id="SSF56112">
    <property type="entry name" value="Protein kinase-like (PK-like)"/>
    <property type="match status" value="1"/>
</dbReference>
<dbReference type="PANTHER" id="PTHR44329:SF214">
    <property type="entry name" value="PROTEIN KINASE DOMAIN-CONTAINING PROTEIN"/>
    <property type="match status" value="1"/>
</dbReference>
<evidence type="ECO:0000259" key="1">
    <source>
        <dbReference type="PROSITE" id="PS50011"/>
    </source>
</evidence>
<keyword evidence="3" id="KW-1185">Reference proteome</keyword>
<organism evidence="2 3">
    <name type="scientific">Dunaliella salina</name>
    <name type="common">Green alga</name>
    <name type="synonym">Protococcus salinus</name>
    <dbReference type="NCBI Taxonomy" id="3046"/>
    <lineage>
        <taxon>Eukaryota</taxon>
        <taxon>Viridiplantae</taxon>
        <taxon>Chlorophyta</taxon>
        <taxon>core chlorophytes</taxon>
        <taxon>Chlorophyceae</taxon>
        <taxon>CS clade</taxon>
        <taxon>Chlamydomonadales</taxon>
        <taxon>Dunaliellaceae</taxon>
        <taxon>Dunaliella</taxon>
    </lineage>
</organism>
<dbReference type="SMART" id="SM00220">
    <property type="entry name" value="S_TKc"/>
    <property type="match status" value="1"/>
</dbReference>
<protein>
    <submittedName>
        <fullName evidence="2">Kinase-like domain-containing protein</fullName>
    </submittedName>
</protein>
<dbReference type="EMBL" id="MU069785">
    <property type="protein sequence ID" value="KAF5833900.1"/>
    <property type="molecule type" value="Genomic_DNA"/>
</dbReference>
<evidence type="ECO:0000313" key="3">
    <source>
        <dbReference type="Proteomes" id="UP000815325"/>
    </source>
</evidence>
<feature type="domain" description="Protein kinase" evidence="1">
    <location>
        <begin position="1"/>
        <end position="206"/>
    </location>
</feature>
<dbReference type="PROSITE" id="PS00108">
    <property type="entry name" value="PROTEIN_KINASE_ST"/>
    <property type="match status" value="1"/>
</dbReference>
<evidence type="ECO:0000313" key="2">
    <source>
        <dbReference type="EMBL" id="KAF5833900.1"/>
    </source>
</evidence>
<gene>
    <name evidence="2" type="ORF">DUNSADRAFT_9647</name>
</gene>
<name>A0ABQ7GH30_DUNSA</name>
<dbReference type="InterPro" id="IPR051681">
    <property type="entry name" value="Ser/Thr_Kinases-Pseudokinases"/>
</dbReference>